<dbReference type="PROSITE" id="PS00122">
    <property type="entry name" value="CARBOXYLESTERASE_B_1"/>
    <property type="match status" value="1"/>
</dbReference>
<comment type="similarity">
    <text evidence="1">Belongs to the type-B carboxylesterase/lipase family.</text>
</comment>
<comment type="caution">
    <text evidence="4">The sequence shown here is derived from an EMBL/GenBank/DDBJ whole genome shotgun (WGS) entry which is preliminary data.</text>
</comment>
<sequence>MNIYRGLFAAVVGMVALGSLTGALVAGADTLTVKTADGKVHGKMINSDKVRAFQGIPYAAPPVGPLRWAPPQPAARWKGTLEATNYGHHCAQNHVFGDMIFQDSTSASDLGSENCLTLNVYAPAGSKAKSKLPVMFWIHGGGYAGGGSSEPRHDGNFLPTKGVVLVTINYRLGVFGFLALPQLAAEQGGASGNYGLMDMVEALRWVHDNIAGFGGNPGNVTIFGESAGAFAVSTLMAAPSAQGLFAKVIGESGGALNSGTLAMETLAQVGPKDEKLMAALNVKTLDELRAVPTADVLKAVSKGPVTRYKPDIDGKFLTEPVVDTYEAGKQAHVPLLAGFNRDEGSFLATGMTAEKWKAQAAQRYGDKAAEFLKLYPANNDAEAQRSAADFGGDAFIAYSTWKWIELDRKTGESPVYRYKLDLGAPPSKFHPDPVAFHSDDIEYVFGTLATRPGAVWRPEDWKLSDEMMGYWTNFAKTGNPNGPGLPEWPEYGKGDPVLHLDNPITSRPDENRARYDWWLANDGKAAAK</sequence>
<organism evidence="4">
    <name type="scientific">mine drainage metagenome</name>
    <dbReference type="NCBI Taxonomy" id="410659"/>
    <lineage>
        <taxon>unclassified sequences</taxon>
        <taxon>metagenomes</taxon>
        <taxon>ecological metagenomes</taxon>
    </lineage>
</organism>
<dbReference type="Pfam" id="PF00135">
    <property type="entry name" value="COesterase"/>
    <property type="match status" value="1"/>
</dbReference>
<evidence type="ECO:0000256" key="2">
    <source>
        <dbReference type="ARBA" id="ARBA00022801"/>
    </source>
</evidence>
<evidence type="ECO:0000256" key="1">
    <source>
        <dbReference type="ARBA" id="ARBA00005964"/>
    </source>
</evidence>
<name>E6PYE3_9ZZZZ</name>
<evidence type="ECO:0000259" key="3">
    <source>
        <dbReference type="Pfam" id="PF00135"/>
    </source>
</evidence>
<dbReference type="GO" id="GO:0016787">
    <property type="term" value="F:hydrolase activity"/>
    <property type="evidence" value="ECO:0007669"/>
    <property type="project" value="UniProtKB-KW"/>
</dbReference>
<keyword evidence="2" id="KW-0378">Hydrolase</keyword>
<dbReference type="InterPro" id="IPR050309">
    <property type="entry name" value="Type-B_Carboxylest/Lipase"/>
</dbReference>
<dbReference type="ESTHER" id="9zzzz-e6pye3">
    <property type="family name" value="Carb_B_Bacteria"/>
</dbReference>
<dbReference type="Gene3D" id="3.40.50.1820">
    <property type="entry name" value="alpha/beta hydrolase"/>
    <property type="match status" value="1"/>
</dbReference>
<evidence type="ECO:0000313" key="4">
    <source>
        <dbReference type="EMBL" id="CBH99952.1"/>
    </source>
</evidence>
<dbReference type="InterPro" id="IPR019826">
    <property type="entry name" value="Carboxylesterase_B_AS"/>
</dbReference>
<dbReference type="PANTHER" id="PTHR11559">
    <property type="entry name" value="CARBOXYLESTERASE"/>
    <property type="match status" value="1"/>
</dbReference>
<feature type="domain" description="Carboxylesterase type B" evidence="3">
    <location>
        <begin position="31"/>
        <end position="505"/>
    </location>
</feature>
<gene>
    <name evidence="4" type="ORF">CARN3_0923</name>
</gene>
<dbReference type="AlphaFoldDB" id="E6PYE3"/>
<dbReference type="EMBL" id="CABN01000074">
    <property type="protein sequence ID" value="CBH99952.1"/>
    <property type="molecule type" value="Genomic_DNA"/>
</dbReference>
<accession>E6PYE3</accession>
<reference evidence="4" key="1">
    <citation type="submission" date="2009-10" db="EMBL/GenBank/DDBJ databases">
        <title>Diversity of trophic interactions inside an arsenic-rich microbial ecosystem.</title>
        <authorList>
            <person name="Bertin P.N."/>
            <person name="Heinrich-Salmeron A."/>
            <person name="Pelletier E."/>
            <person name="Goulhen-Chollet F."/>
            <person name="Arsene-Ploetze F."/>
            <person name="Gallien S."/>
            <person name="Calteau A."/>
            <person name="Vallenet D."/>
            <person name="Casiot C."/>
            <person name="Chane-Woon-Ming B."/>
            <person name="Giloteaux L."/>
            <person name="Barakat M."/>
            <person name="Bonnefoy V."/>
            <person name="Bruneel O."/>
            <person name="Chandler M."/>
            <person name="Cleiss J."/>
            <person name="Duran R."/>
            <person name="Elbaz-Poulichet F."/>
            <person name="Fonknechten N."/>
            <person name="Lauga B."/>
            <person name="Mornico D."/>
            <person name="Ortet P."/>
            <person name="Schaeffer C."/>
            <person name="Siguier P."/>
            <person name="Alexander Thil Smith A."/>
            <person name="Van Dorsselaer A."/>
            <person name="Weissenbach J."/>
            <person name="Medigue C."/>
            <person name="Le Paslier D."/>
        </authorList>
    </citation>
    <scope>NUCLEOTIDE SEQUENCE</scope>
</reference>
<dbReference type="SUPFAM" id="SSF53474">
    <property type="entry name" value="alpha/beta-Hydrolases"/>
    <property type="match status" value="1"/>
</dbReference>
<dbReference type="InterPro" id="IPR029058">
    <property type="entry name" value="AB_hydrolase_fold"/>
</dbReference>
<dbReference type="InterPro" id="IPR002018">
    <property type="entry name" value="CarbesteraseB"/>
</dbReference>
<proteinExistence type="inferred from homology"/>
<protein>
    <submittedName>
        <fullName evidence="4">Carboxylesterase, type B</fullName>
    </submittedName>
</protein>